<sequence>MPGFFNEPEDTSPATSDPATQDYEAAVSMPTPQVSASDALAKGGSKGGVQLAPAVVAFEESRDKGLVGSKRLDNAFHAVTSAQEDFNAYNGTTSRGIVNKSGDMISAITTDVGDAQSALSPLKSAYESEAMKTIRDGVNTLVNSLPGLIKALDEVAKLHPFIGIAVGAFRIVVELDLKRRDNDKKIASLFLEMKDMMEALLQLDNIKDRDAVGPGGMTIEARMQNLVKQTADDITACGNACDTYAKKRLIVKVIKGSVRDSTLKNYIDIFAKRRKDFTFALAIHTGAGVDDANRKLDTLDNKMDAILEFFAKAVSPEQQEMAALVQKRGGSMAVMGSRDALSELLRLKPTAAAKHGEREASQRNIHSDEDDLESLRIELFESPAAAIRNNLEVFERKLKMQQRVFAEEMRGMVHHEGDRVIDAVTSGPHDRIIDPDIHEIWKEMRWRGHVKARHFVLTLRDYYRQQIETKKRARGESFITSIHDDDEWALEWININRLQAIAEAFDDDASGFITIAEVNQFTSSRPKGWSLLHWLAYWAIGWQMTATYYRDKINDLFAQMFAMRPRIHSANAEAVLKYLLVVYKRSVKFTSSFNGTYQADSLKARFQSYMDAEEQRLREGLETVRYDIDAMDTLTLVTGPGRIEKSLFALLYLLLKRDHQIFRLCQKMIVHKDELWDAADTIMWVYDAAVNRYDDLKELFKQQRADPVQQFKSYASELFNYCHDSTEFFSLENLRKLEWTECEYVEENEEQNIDSKIILNYPSAVHNLCSITEDIVSNGDTLADNDVKSILGRWYGLIGAERWPVTAIVSFCFHASADANTYEASDVAAHGTGYTVHGGYIKKDDGTVEYNFSRTYMARLRQSYFTGTLDGDGERLSGSWGYSETEKPYRFMFWKNVPPETLIARPPPSEFEENKTKALWKYALTAAHNEARRKLFSWSYIKERRAIRKEYLELLERETDDLNTTTDFDRFAVLERTSTCEDVRRFYVSRDYHQRPVPTHFARCDACRELIRGARLICIDCRGKDTLDLCDKPACREATKTREDLTQPHLPTHAFAKARRVLNHIRDYGKLIRLSDAGLERARQLLDGAARAREATGDSKIAQSKTETKSAGGSREEADTMGSGTSTTVTQPVCVSCSSKVSYPCWYCVDCPADANIFVCNNCDEKNGGITVGEHLNTHSLVSCKVRVAEDSVEKSTEQRLSAVESKLTVLTAQIEKLMELMAAPRPS</sequence>
<organism evidence="4 5">
    <name type="scientific">Trametes cubensis</name>
    <dbReference type="NCBI Taxonomy" id="1111947"/>
    <lineage>
        <taxon>Eukaryota</taxon>
        <taxon>Fungi</taxon>
        <taxon>Dikarya</taxon>
        <taxon>Basidiomycota</taxon>
        <taxon>Agaricomycotina</taxon>
        <taxon>Agaricomycetes</taxon>
        <taxon>Polyporales</taxon>
        <taxon>Polyporaceae</taxon>
        <taxon>Trametes</taxon>
    </lineage>
</organism>
<dbReference type="Proteomes" id="UP001215151">
    <property type="component" value="Unassembled WGS sequence"/>
</dbReference>
<comment type="caution">
    <text evidence="4">The sequence shown here is derived from an EMBL/GenBank/DDBJ whole genome shotgun (WGS) entry which is preliminary data.</text>
</comment>
<reference evidence="4" key="1">
    <citation type="submission" date="2022-11" db="EMBL/GenBank/DDBJ databases">
        <title>Genome Sequence of Cubamyces cubensis.</title>
        <authorList>
            <person name="Buettner E."/>
        </authorList>
    </citation>
    <scope>NUCLEOTIDE SEQUENCE</scope>
    <source>
        <strain evidence="4">MPL-01</strain>
    </source>
</reference>
<name>A0AAD7XAG7_9APHY</name>
<evidence type="ECO:0000256" key="2">
    <source>
        <dbReference type="SAM" id="MobiDB-lite"/>
    </source>
</evidence>
<feature type="compositionally biased region" description="Polar residues" evidence="2">
    <location>
        <begin position="1101"/>
        <end position="1111"/>
    </location>
</feature>
<dbReference type="PROSITE" id="PS50222">
    <property type="entry name" value="EF_HAND_2"/>
    <property type="match status" value="1"/>
</dbReference>
<evidence type="ECO:0000256" key="1">
    <source>
        <dbReference type="SAM" id="Coils"/>
    </source>
</evidence>
<evidence type="ECO:0000313" key="4">
    <source>
        <dbReference type="EMBL" id="KAJ8469678.1"/>
    </source>
</evidence>
<dbReference type="InterPro" id="IPR018247">
    <property type="entry name" value="EF_Hand_1_Ca_BS"/>
</dbReference>
<dbReference type="GO" id="GO:0005509">
    <property type="term" value="F:calcium ion binding"/>
    <property type="evidence" value="ECO:0007669"/>
    <property type="project" value="InterPro"/>
</dbReference>
<evidence type="ECO:0000313" key="5">
    <source>
        <dbReference type="Proteomes" id="UP001215151"/>
    </source>
</evidence>
<protein>
    <recommendedName>
        <fullName evidence="3">EF-hand domain-containing protein</fullName>
    </recommendedName>
</protein>
<dbReference type="SUPFAM" id="SSF57850">
    <property type="entry name" value="RING/U-box"/>
    <property type="match status" value="1"/>
</dbReference>
<keyword evidence="1" id="KW-0175">Coiled coil</keyword>
<dbReference type="EMBL" id="JAPEVG010000279">
    <property type="protein sequence ID" value="KAJ8469678.1"/>
    <property type="molecule type" value="Genomic_DNA"/>
</dbReference>
<accession>A0AAD7XAG7</accession>
<feature type="coiled-coil region" evidence="1">
    <location>
        <begin position="358"/>
        <end position="404"/>
    </location>
</feature>
<feature type="domain" description="EF-hand" evidence="3">
    <location>
        <begin position="493"/>
        <end position="528"/>
    </location>
</feature>
<gene>
    <name evidence="4" type="ORF">ONZ51_g8834</name>
</gene>
<evidence type="ECO:0000259" key="3">
    <source>
        <dbReference type="PROSITE" id="PS50222"/>
    </source>
</evidence>
<dbReference type="PROSITE" id="PS00018">
    <property type="entry name" value="EF_HAND_1"/>
    <property type="match status" value="1"/>
</dbReference>
<feature type="region of interest" description="Disordered" evidence="2">
    <location>
        <begin position="1096"/>
        <end position="1128"/>
    </location>
</feature>
<proteinExistence type="predicted"/>
<feature type="region of interest" description="Disordered" evidence="2">
    <location>
        <begin position="1"/>
        <end position="43"/>
    </location>
</feature>
<dbReference type="AlphaFoldDB" id="A0AAD7XAG7"/>
<keyword evidence="5" id="KW-1185">Reference proteome</keyword>
<dbReference type="InterPro" id="IPR002048">
    <property type="entry name" value="EF_hand_dom"/>
</dbReference>